<dbReference type="RefSeq" id="WP_188935834.1">
    <property type="nucleotide sequence ID" value="NZ_BMIA01000003.1"/>
</dbReference>
<dbReference type="SUPFAM" id="SSF56935">
    <property type="entry name" value="Porins"/>
    <property type="match status" value="1"/>
</dbReference>
<dbReference type="Gene3D" id="2.170.130.10">
    <property type="entry name" value="TonB-dependent receptor, plug domain"/>
    <property type="match status" value="1"/>
</dbReference>
<evidence type="ECO:0000259" key="10">
    <source>
        <dbReference type="Pfam" id="PF00593"/>
    </source>
</evidence>
<evidence type="ECO:0000256" key="9">
    <source>
        <dbReference type="RuleBase" id="RU003357"/>
    </source>
</evidence>
<accession>A0ABQ1Z1A7</accession>
<evidence type="ECO:0000313" key="12">
    <source>
        <dbReference type="EMBL" id="GGH44325.1"/>
    </source>
</evidence>
<keyword evidence="13" id="KW-1185">Reference proteome</keyword>
<dbReference type="NCBIfam" id="TIGR04057">
    <property type="entry name" value="SusC_RagA_signa"/>
    <property type="match status" value="1"/>
</dbReference>
<dbReference type="InterPro" id="IPR036942">
    <property type="entry name" value="Beta-barrel_TonB_sf"/>
</dbReference>
<dbReference type="Gene3D" id="2.40.170.20">
    <property type="entry name" value="TonB-dependent receptor, beta-barrel domain"/>
    <property type="match status" value="1"/>
</dbReference>
<dbReference type="InterPro" id="IPR037066">
    <property type="entry name" value="Plug_dom_sf"/>
</dbReference>
<name>A0ABQ1Z1A7_9BACT</name>
<dbReference type="PROSITE" id="PS52016">
    <property type="entry name" value="TONB_DEPENDENT_REC_3"/>
    <property type="match status" value="1"/>
</dbReference>
<evidence type="ECO:0000313" key="13">
    <source>
        <dbReference type="Proteomes" id="UP000600214"/>
    </source>
</evidence>
<dbReference type="NCBIfam" id="TIGR04056">
    <property type="entry name" value="OMP_RagA_SusC"/>
    <property type="match status" value="1"/>
</dbReference>
<dbReference type="Pfam" id="PF00593">
    <property type="entry name" value="TonB_dep_Rec_b-barrel"/>
    <property type="match status" value="1"/>
</dbReference>
<proteinExistence type="inferred from homology"/>
<keyword evidence="2 8" id="KW-0813">Transport</keyword>
<dbReference type="InterPro" id="IPR023997">
    <property type="entry name" value="TonB-dep_OMP_SusC/RagA_CS"/>
</dbReference>
<keyword evidence="3 8" id="KW-1134">Transmembrane beta strand</keyword>
<evidence type="ECO:0000256" key="5">
    <source>
        <dbReference type="ARBA" id="ARBA00023077"/>
    </source>
</evidence>
<dbReference type="Gene3D" id="2.60.40.1120">
    <property type="entry name" value="Carboxypeptidase-like, regulatory domain"/>
    <property type="match status" value="1"/>
</dbReference>
<comment type="caution">
    <text evidence="12">The sequence shown here is derived from an EMBL/GenBank/DDBJ whole genome shotgun (WGS) entry which is preliminary data.</text>
</comment>
<comment type="subcellular location">
    <subcellularLocation>
        <location evidence="1 8">Cell outer membrane</location>
        <topology evidence="1 8">Multi-pass membrane protein</topology>
    </subcellularLocation>
</comment>
<dbReference type="InterPro" id="IPR012910">
    <property type="entry name" value="Plug_dom"/>
</dbReference>
<feature type="domain" description="TonB-dependent receptor plug" evidence="11">
    <location>
        <begin position="236"/>
        <end position="341"/>
    </location>
</feature>
<evidence type="ECO:0000256" key="2">
    <source>
        <dbReference type="ARBA" id="ARBA00022448"/>
    </source>
</evidence>
<dbReference type="PANTHER" id="PTHR30442">
    <property type="entry name" value="IRON III DICITRATE TRANSPORT PROTEIN FECA"/>
    <property type="match status" value="1"/>
</dbReference>
<dbReference type="PANTHER" id="PTHR30442:SF0">
    <property type="entry name" value="FE(3+) DICITRATE TRANSPORT PROTEIN FECA"/>
    <property type="match status" value="1"/>
</dbReference>
<reference evidence="13" key="1">
    <citation type="journal article" date="2019" name="Int. J. Syst. Evol. Microbiol.">
        <title>The Global Catalogue of Microorganisms (GCM) 10K type strain sequencing project: providing services to taxonomists for standard genome sequencing and annotation.</title>
        <authorList>
            <consortium name="The Broad Institute Genomics Platform"/>
            <consortium name="The Broad Institute Genome Sequencing Center for Infectious Disease"/>
            <person name="Wu L."/>
            <person name="Ma J."/>
        </authorList>
    </citation>
    <scope>NUCLEOTIDE SEQUENCE [LARGE SCALE GENOMIC DNA]</scope>
    <source>
        <strain evidence="13">CGMCC 1.15288</strain>
    </source>
</reference>
<gene>
    <name evidence="12" type="ORF">GCM10007423_42420</name>
</gene>
<evidence type="ECO:0000256" key="7">
    <source>
        <dbReference type="ARBA" id="ARBA00023237"/>
    </source>
</evidence>
<dbReference type="SUPFAM" id="SSF49464">
    <property type="entry name" value="Carboxypeptidase regulatory domain-like"/>
    <property type="match status" value="1"/>
</dbReference>
<keyword evidence="7 8" id="KW-0998">Cell outer membrane</keyword>
<dbReference type="InterPro" id="IPR000531">
    <property type="entry name" value="Beta-barrel_TonB"/>
</dbReference>
<evidence type="ECO:0000256" key="1">
    <source>
        <dbReference type="ARBA" id="ARBA00004571"/>
    </source>
</evidence>
<evidence type="ECO:0000256" key="6">
    <source>
        <dbReference type="ARBA" id="ARBA00023136"/>
    </source>
</evidence>
<evidence type="ECO:0000259" key="11">
    <source>
        <dbReference type="Pfam" id="PF07715"/>
    </source>
</evidence>
<keyword evidence="6 8" id="KW-0472">Membrane</keyword>
<keyword evidence="4 8" id="KW-0812">Transmembrane</keyword>
<dbReference type="InterPro" id="IPR008969">
    <property type="entry name" value="CarboxyPept-like_regulatory"/>
</dbReference>
<dbReference type="Proteomes" id="UP000600214">
    <property type="component" value="Unassembled WGS sequence"/>
</dbReference>
<keyword evidence="5 9" id="KW-0798">TonB box</keyword>
<dbReference type="InterPro" id="IPR023996">
    <property type="entry name" value="TonB-dep_OMP_SusC/RagA"/>
</dbReference>
<dbReference type="Pfam" id="PF07715">
    <property type="entry name" value="Plug"/>
    <property type="match status" value="1"/>
</dbReference>
<dbReference type="Pfam" id="PF13715">
    <property type="entry name" value="CarbopepD_reg_2"/>
    <property type="match status" value="1"/>
</dbReference>
<evidence type="ECO:0000256" key="8">
    <source>
        <dbReference type="PROSITE-ProRule" id="PRU01360"/>
    </source>
</evidence>
<sequence>MKKTFDRQSYLLKIMRISLIQLFIIIQVSGLAVAFDGFGQELLNRRLTVNIREQKIGAALEQIGKISGVHFMYSPELIRSQRKVTFSAREEKLETILNNFLTPLQVSYEVSGKQILLKRAVSKPASTLPEGAGTSIKTIQSIDFQIKGKVKDATGGTIPGATVVLKGSSSVGTTTDADGGFALNVPDGSTTLVVSSIGFLTQEIDITSKTLVEVTLQSDIKSLSEVVVTGYSSQSKRDITGAVSTVDATELTKVAAPNVAQQLQGRVAGVTVTSNNTPGGEATVRIRGFGTINNNDPLYVIDGVPTKGGLNSINPNNIESMQVLKDASSASIYGSRAANGVIIITTKKGKVGAPRFTFNSRAGFQTGKVDLDLIKDPQQFGDLLWTQRKNAGVLTNGNPSHQQYGNGPSAVVPDYILAGSSYGLNIKTDPSNPNSPDNPAVLALVDPSRYNYNRSGFYQIVKANKEGTDWHKEILRPAAIQEYNIGANGGTENGRYALALNYFKQDGVLIHTSFDRYSIRSNTEFSFKKRIRLGENLELSYTENKGYYNANGTASSTNNQDGNPIGNGYRIPSIIPVYDIAGNFAATRAAGLGPATNPVAQLWRSRNNQTNTLRAFGNAYLEVDILKDLTAKSSIGIDFINANRVGYTLLDLEEAEIEAANAMTNGNAYDINWTWSNTLNYTRNLGASHKLSVLAGTEAIKGTGRDFSATRTTFFSEDPLYMYLNSGTSGIANTGAGYQWALFSVFGKINYAFKDRYLLEATVRRDGSSRFGQNNRYGTFPAFSAGWRLSEESFMKSIPWLDDLKLRAGWGQTGNQEIGNYNGFSTYRSSLSQSSYPIDGSNNAVQPGFDTEAFGNQNAKWETTTQTNVGIDATFLKGMFGLNLDLYNRTTSDMLYQVALPATQGVATIPFVNVGEMNNKGIDLAIDFHNKALNGDLTYSIGANFSTYKNEVKRLNASSTAVLLGPAIRSYTWTRSVAGMPLYSFYGLQIDGIYQNQGDVDAGPKYPGYAAVGKYKYHDTDGDGTITDNDRKFLGNPHPDFTYGINLNAGYKNFDFSAFFQGVKGNQIINMVKRWVDFNNQAGNRSLRMLNDSWTPENPDAVLPILDANDSRSQQPSSYFIEDGSYFRMKNLTLGYTLPAGVLSKIGFESARVYVQAQNLFTITKYSGIDPEVTSVGSTPGSTVLGVDQGNYPNSKMYQIGINFGF</sequence>
<evidence type="ECO:0000256" key="3">
    <source>
        <dbReference type="ARBA" id="ARBA00022452"/>
    </source>
</evidence>
<organism evidence="12 13">
    <name type="scientific">Dyadobacter endophyticus</name>
    <dbReference type="NCBI Taxonomy" id="1749036"/>
    <lineage>
        <taxon>Bacteria</taxon>
        <taxon>Pseudomonadati</taxon>
        <taxon>Bacteroidota</taxon>
        <taxon>Cytophagia</taxon>
        <taxon>Cytophagales</taxon>
        <taxon>Spirosomataceae</taxon>
        <taxon>Dyadobacter</taxon>
    </lineage>
</organism>
<feature type="domain" description="TonB-dependent receptor-like beta-barrel" evidence="10">
    <location>
        <begin position="556"/>
        <end position="1054"/>
    </location>
</feature>
<dbReference type="EMBL" id="BMIA01000003">
    <property type="protein sequence ID" value="GGH44325.1"/>
    <property type="molecule type" value="Genomic_DNA"/>
</dbReference>
<comment type="similarity">
    <text evidence="8 9">Belongs to the TonB-dependent receptor family.</text>
</comment>
<dbReference type="InterPro" id="IPR039426">
    <property type="entry name" value="TonB-dep_rcpt-like"/>
</dbReference>
<evidence type="ECO:0000256" key="4">
    <source>
        <dbReference type="ARBA" id="ARBA00022692"/>
    </source>
</evidence>
<protein>
    <submittedName>
        <fullName evidence="12">SusC/RagA family TonB-linked outer membrane protein</fullName>
    </submittedName>
</protein>